<protein>
    <recommendedName>
        <fullName evidence="4">Protein DEFECTIVE IN MERISTEM SILENCING 3</fullName>
    </recommendedName>
</protein>
<dbReference type="EMBL" id="JAYWIO010000003">
    <property type="protein sequence ID" value="KAK7275374.1"/>
    <property type="molecule type" value="Genomic_DNA"/>
</dbReference>
<feature type="coiled-coil region" evidence="1">
    <location>
        <begin position="262"/>
        <end position="289"/>
    </location>
</feature>
<reference evidence="2 3" key="1">
    <citation type="submission" date="2024-01" db="EMBL/GenBank/DDBJ databases">
        <title>The genomes of 5 underutilized Papilionoideae crops provide insights into root nodulation and disease resistanc.</title>
        <authorList>
            <person name="Yuan L."/>
        </authorList>
    </citation>
    <scope>NUCLEOTIDE SEQUENCE [LARGE SCALE GENOMIC DNA]</scope>
    <source>
        <strain evidence="2">ZHUSHIDOU_FW_LH</strain>
        <tissue evidence="2">Leaf</tissue>
    </source>
</reference>
<sequence>MNNLNDNTRQLEENINFLNSQSNQLAESIHGIETNLGRYPSNNVTGRSGMERMERITASEVQTIKEILKKEDTAAAILRRFKASSLSRSLDLPFAKETVGIVATLASVENDAISRILSEYLGLANMLAIVCKTSEGVKSLEDPFVGGFVPNDPQKKLALPMPRLPNGECPEGFIDYAVNMIHLDHNLVSFVTAGGHGLRETLFYALFSRVQVYKTRNDMMHALPCIHKGALSLDGGMMKKHGVFSFGSRNEVEVQFPITPGLSDLPENLIEAEERLRKLQWEKTKVEADVKRELKLLDDLEGTSQGNEYLP</sequence>
<accession>A0AAN9FGN6</accession>
<evidence type="ECO:0008006" key="4">
    <source>
        <dbReference type="Google" id="ProtNLM"/>
    </source>
</evidence>
<dbReference type="PANTHER" id="PTHR33566">
    <property type="entry name" value="EN/SPM-LIKE TRANSPOSON-RELATED"/>
    <property type="match status" value="1"/>
</dbReference>
<proteinExistence type="predicted"/>
<dbReference type="Proteomes" id="UP001372338">
    <property type="component" value="Unassembled WGS sequence"/>
</dbReference>
<dbReference type="PANTHER" id="PTHR33566:SF9">
    <property type="entry name" value="DEFECTIVE IN MERISTEM SILENCING PROTEIN"/>
    <property type="match status" value="1"/>
</dbReference>
<dbReference type="AlphaFoldDB" id="A0AAN9FGN6"/>
<name>A0AAN9FGN6_CROPI</name>
<comment type="caution">
    <text evidence="2">The sequence shown here is derived from an EMBL/GenBank/DDBJ whole genome shotgun (WGS) entry which is preliminary data.</text>
</comment>
<keyword evidence="1" id="KW-0175">Coiled coil</keyword>
<keyword evidence="3" id="KW-1185">Reference proteome</keyword>
<gene>
    <name evidence="2" type="ORF">RIF29_16490</name>
</gene>
<evidence type="ECO:0000313" key="3">
    <source>
        <dbReference type="Proteomes" id="UP001372338"/>
    </source>
</evidence>
<evidence type="ECO:0000256" key="1">
    <source>
        <dbReference type="SAM" id="Coils"/>
    </source>
</evidence>
<evidence type="ECO:0000313" key="2">
    <source>
        <dbReference type="EMBL" id="KAK7275374.1"/>
    </source>
</evidence>
<feature type="coiled-coil region" evidence="1">
    <location>
        <begin position="1"/>
        <end position="28"/>
    </location>
</feature>
<organism evidence="2 3">
    <name type="scientific">Crotalaria pallida</name>
    <name type="common">Smooth rattlebox</name>
    <name type="synonym">Crotalaria striata</name>
    <dbReference type="NCBI Taxonomy" id="3830"/>
    <lineage>
        <taxon>Eukaryota</taxon>
        <taxon>Viridiplantae</taxon>
        <taxon>Streptophyta</taxon>
        <taxon>Embryophyta</taxon>
        <taxon>Tracheophyta</taxon>
        <taxon>Spermatophyta</taxon>
        <taxon>Magnoliopsida</taxon>
        <taxon>eudicotyledons</taxon>
        <taxon>Gunneridae</taxon>
        <taxon>Pentapetalae</taxon>
        <taxon>rosids</taxon>
        <taxon>fabids</taxon>
        <taxon>Fabales</taxon>
        <taxon>Fabaceae</taxon>
        <taxon>Papilionoideae</taxon>
        <taxon>50 kb inversion clade</taxon>
        <taxon>genistoids sensu lato</taxon>
        <taxon>core genistoids</taxon>
        <taxon>Crotalarieae</taxon>
        <taxon>Crotalaria</taxon>
    </lineage>
</organism>